<sequence>MMLSFKPRILASIKPRNISRAARLLYSTEATIGSQNQYNLTCGLEIHAQLQTKQKLFSTSNNIFNSPPNSQVSYYDAALPGTQPILNTKNVYLALKAAVALDCKVSDSFTFDRKHYFYGDQPAGYQITQHFEPYAQDGILELFPRDGVKKPVKIRIKQIQIEQDTGKSTYIDDTANIDLNRTNTCLIELVTEPDIPDPETAGIFVKKLQMLLKHLQVCSGELESGAMRVDVNVSVNYGQRCEIKNLSSTSAIVHAIKAEFKRQKKDLQNGKKIESETRGWDGKNTWKLRGKEEGVDYRYMPDPEVLPVDLEPGLVDVVRQTLPELPDEIFKNLLVAPYSVPLKDARSLMATYGGVDYYKAVFDYVKERGGKTKTVSNWIVHNLLGELNVQDKEFDPSIISVKNIGDIIVKISDGSITTASGKLIFKHYLHNEGEQQSVEELIEQFDLGKAESGTDGVQEAITSLCQEVIDKFPDITESIKSGKKPKSIQFLIGNVMRSCQGRVDPKTIEEVLKSLINK</sequence>
<protein>
    <recommendedName>
        <fullName evidence="8">Glutamyl-tRNA(Gln) amidotransferase subunit B, mitochondrial</fullName>
        <shortName evidence="8">Glu-AdT subunit B</shortName>
        <ecNumber evidence="8">6.3.5.-</ecNumber>
    </recommendedName>
</protein>
<dbReference type="SUPFAM" id="SSF89095">
    <property type="entry name" value="GatB/YqeY motif"/>
    <property type="match status" value="1"/>
</dbReference>
<dbReference type="AlphaFoldDB" id="A0A0J9XHV6"/>
<comment type="catalytic activity">
    <reaction evidence="7 8">
        <text>L-glutamyl-tRNA(Gln) + L-glutamine + ATP + H2O = L-glutaminyl-tRNA(Gln) + L-glutamate + ADP + phosphate + H(+)</text>
        <dbReference type="Rhea" id="RHEA:17521"/>
        <dbReference type="Rhea" id="RHEA-COMP:9681"/>
        <dbReference type="Rhea" id="RHEA-COMP:9684"/>
        <dbReference type="ChEBI" id="CHEBI:15377"/>
        <dbReference type="ChEBI" id="CHEBI:15378"/>
        <dbReference type="ChEBI" id="CHEBI:29985"/>
        <dbReference type="ChEBI" id="CHEBI:30616"/>
        <dbReference type="ChEBI" id="CHEBI:43474"/>
        <dbReference type="ChEBI" id="CHEBI:58359"/>
        <dbReference type="ChEBI" id="CHEBI:78520"/>
        <dbReference type="ChEBI" id="CHEBI:78521"/>
        <dbReference type="ChEBI" id="CHEBI:456216"/>
    </reaction>
</comment>
<comment type="subunit">
    <text evidence="8">Subunit of the heterotrimeric GatFAB amidotransferase (AdT) complex, composed of A, B and F subunits.</text>
</comment>
<dbReference type="NCBIfam" id="NF004012">
    <property type="entry name" value="PRK05477.1-2"/>
    <property type="match status" value="1"/>
</dbReference>
<evidence type="ECO:0000256" key="7">
    <source>
        <dbReference type="ARBA" id="ARBA00047913"/>
    </source>
</evidence>
<gene>
    <name evidence="8" type="primary">PET112</name>
    <name evidence="10" type="ORF">BN980_GECA17s01396g</name>
</gene>
<dbReference type="PANTHER" id="PTHR11659">
    <property type="entry name" value="GLUTAMYL-TRNA GLN AMIDOTRANSFERASE SUBUNIT B MITOCHONDRIAL AND PROKARYOTIC PET112-RELATED"/>
    <property type="match status" value="1"/>
</dbReference>
<dbReference type="GO" id="GO:0005739">
    <property type="term" value="C:mitochondrion"/>
    <property type="evidence" value="ECO:0007669"/>
    <property type="project" value="UniProtKB-SubCell"/>
</dbReference>
<dbReference type="GO" id="GO:0005524">
    <property type="term" value="F:ATP binding"/>
    <property type="evidence" value="ECO:0007669"/>
    <property type="project" value="UniProtKB-KW"/>
</dbReference>
<evidence type="ECO:0000259" key="9">
    <source>
        <dbReference type="SMART" id="SM00845"/>
    </source>
</evidence>
<dbReference type="STRING" id="1173061.A0A0J9XHV6"/>
<dbReference type="HAMAP" id="MF_00121">
    <property type="entry name" value="GatB"/>
    <property type="match status" value="1"/>
</dbReference>
<evidence type="ECO:0000313" key="11">
    <source>
        <dbReference type="Proteomes" id="UP000242525"/>
    </source>
</evidence>
<keyword evidence="11" id="KW-1185">Reference proteome</keyword>
<dbReference type="EC" id="6.3.5.-" evidence="8"/>
<evidence type="ECO:0000256" key="1">
    <source>
        <dbReference type="ARBA" id="ARBA00005306"/>
    </source>
</evidence>
<dbReference type="PANTHER" id="PTHR11659:SF0">
    <property type="entry name" value="GLUTAMYL-TRNA(GLN) AMIDOTRANSFERASE SUBUNIT B, MITOCHONDRIAL"/>
    <property type="match status" value="1"/>
</dbReference>
<organism evidence="10 11">
    <name type="scientific">Geotrichum candidum</name>
    <name type="common">Oospora lactis</name>
    <name type="synonym">Dipodascus geotrichum</name>
    <dbReference type="NCBI Taxonomy" id="1173061"/>
    <lineage>
        <taxon>Eukaryota</taxon>
        <taxon>Fungi</taxon>
        <taxon>Dikarya</taxon>
        <taxon>Ascomycota</taxon>
        <taxon>Saccharomycotina</taxon>
        <taxon>Dipodascomycetes</taxon>
        <taxon>Dipodascales</taxon>
        <taxon>Dipodascaceae</taxon>
        <taxon>Geotrichum</taxon>
    </lineage>
</organism>
<dbReference type="InterPro" id="IPR003789">
    <property type="entry name" value="Asn/Gln_tRNA_amidoTrase-B-like"/>
</dbReference>
<dbReference type="EMBL" id="CCBN010000017">
    <property type="protein sequence ID" value="CDO56877.1"/>
    <property type="molecule type" value="Genomic_DNA"/>
</dbReference>
<name>A0A0J9XHV6_GEOCN</name>
<feature type="domain" description="Asn/Gln amidotransferase" evidence="9">
    <location>
        <begin position="360"/>
        <end position="516"/>
    </location>
</feature>
<dbReference type="Pfam" id="PF02637">
    <property type="entry name" value="GatB_Yqey"/>
    <property type="match status" value="1"/>
</dbReference>
<keyword evidence="4 8" id="KW-0067">ATP-binding</keyword>
<dbReference type="InterPro" id="IPR006075">
    <property type="entry name" value="Asn/Gln-tRNA_Trfase_suB/E_cat"/>
</dbReference>
<dbReference type="InterPro" id="IPR004413">
    <property type="entry name" value="GatB"/>
</dbReference>
<dbReference type="Proteomes" id="UP000242525">
    <property type="component" value="Unassembled WGS sequence"/>
</dbReference>
<dbReference type="Pfam" id="PF02934">
    <property type="entry name" value="GatB_N"/>
    <property type="match status" value="1"/>
</dbReference>
<dbReference type="InterPro" id="IPR017959">
    <property type="entry name" value="Asn/Gln-tRNA_amidoTrfase_suB/E"/>
</dbReference>
<dbReference type="OrthoDB" id="1722066at2759"/>
<dbReference type="SMART" id="SM00845">
    <property type="entry name" value="GatB_Yqey"/>
    <property type="match status" value="1"/>
</dbReference>
<evidence type="ECO:0000256" key="8">
    <source>
        <dbReference type="HAMAP-Rule" id="MF_03147"/>
    </source>
</evidence>
<evidence type="ECO:0000256" key="4">
    <source>
        <dbReference type="ARBA" id="ARBA00022840"/>
    </source>
</evidence>
<keyword evidence="6 8" id="KW-0496">Mitochondrion</keyword>
<comment type="function">
    <text evidence="8">Allows the formation of correctly charged Gln-tRNA(Gln) through the transamidation of misacylated Glu-tRNA(Gln) in the mitochondria. The reaction takes place in the presence of glutamine and ATP through an activated gamma-phospho-Glu-tRNA(Gln).</text>
</comment>
<evidence type="ECO:0000256" key="3">
    <source>
        <dbReference type="ARBA" id="ARBA00022741"/>
    </source>
</evidence>
<evidence type="ECO:0000256" key="6">
    <source>
        <dbReference type="ARBA" id="ARBA00023128"/>
    </source>
</evidence>
<dbReference type="InterPro" id="IPR023168">
    <property type="entry name" value="GatB_Yqey_C_2"/>
</dbReference>
<dbReference type="GO" id="GO:0032543">
    <property type="term" value="P:mitochondrial translation"/>
    <property type="evidence" value="ECO:0007669"/>
    <property type="project" value="UniProtKB-UniRule"/>
</dbReference>
<comment type="subcellular location">
    <subcellularLocation>
        <location evidence="8">Mitochondrion</location>
    </subcellularLocation>
</comment>
<dbReference type="InterPro" id="IPR018027">
    <property type="entry name" value="Asn/Gln_amidotransferase"/>
</dbReference>
<evidence type="ECO:0000256" key="5">
    <source>
        <dbReference type="ARBA" id="ARBA00022917"/>
    </source>
</evidence>
<reference evidence="10" key="1">
    <citation type="submission" date="2014-03" db="EMBL/GenBank/DDBJ databases">
        <authorList>
            <person name="Casaregola S."/>
        </authorList>
    </citation>
    <scope>NUCLEOTIDE SEQUENCE [LARGE SCALE GENOMIC DNA]</scope>
    <source>
        <strain evidence="10">CLIB 918</strain>
    </source>
</reference>
<keyword evidence="2 8" id="KW-0436">Ligase</keyword>
<dbReference type="InterPro" id="IPR014746">
    <property type="entry name" value="Gln_synth/guanido_kin_cat_dom"/>
</dbReference>
<dbReference type="GO" id="GO:0050567">
    <property type="term" value="F:glutaminyl-tRNA synthase (glutamine-hydrolyzing) activity"/>
    <property type="evidence" value="ECO:0007669"/>
    <property type="project" value="UniProtKB-UniRule"/>
</dbReference>
<dbReference type="GO" id="GO:0030956">
    <property type="term" value="C:glutamyl-tRNA(Gln) amidotransferase complex"/>
    <property type="evidence" value="ECO:0007669"/>
    <property type="project" value="UniProtKB-UniRule"/>
</dbReference>
<keyword evidence="3 8" id="KW-0547">Nucleotide-binding</keyword>
<accession>A0A0J9XHV6</accession>
<dbReference type="SUPFAM" id="SSF55931">
    <property type="entry name" value="Glutamine synthetase/guanido kinase"/>
    <property type="match status" value="1"/>
</dbReference>
<comment type="similarity">
    <text evidence="1 8">Belongs to the GatB/GatE family. GatB subfamily.</text>
</comment>
<evidence type="ECO:0000256" key="2">
    <source>
        <dbReference type="ARBA" id="ARBA00022598"/>
    </source>
</evidence>
<dbReference type="Gene3D" id="1.10.10.410">
    <property type="match status" value="1"/>
</dbReference>
<comment type="caution">
    <text evidence="10">The sequence shown here is derived from an EMBL/GenBank/DDBJ whole genome shotgun (WGS) entry which is preliminary data.</text>
</comment>
<dbReference type="GO" id="GO:0070681">
    <property type="term" value="P:glutaminyl-tRNAGln biosynthesis via transamidation"/>
    <property type="evidence" value="ECO:0007669"/>
    <property type="project" value="UniProtKB-UniRule"/>
</dbReference>
<evidence type="ECO:0000313" key="10">
    <source>
        <dbReference type="EMBL" id="CDO56877.1"/>
    </source>
</evidence>
<dbReference type="NCBIfam" id="TIGR00133">
    <property type="entry name" value="gatB"/>
    <property type="match status" value="1"/>
</dbReference>
<proteinExistence type="inferred from homology"/>
<keyword evidence="5 8" id="KW-0648">Protein biosynthesis</keyword>